<proteinExistence type="predicted"/>
<gene>
    <name evidence="1" type="ORF">AB3G39_08995</name>
</gene>
<name>A0AB39W7P1_9FLAO</name>
<dbReference type="AlphaFoldDB" id="A0AB39W7P1"/>
<accession>A0AB39W7P1</accession>
<evidence type="ECO:0008006" key="2">
    <source>
        <dbReference type="Google" id="ProtNLM"/>
    </source>
</evidence>
<sequence length="101" mass="11423">MENKKKVMVQFDFPGMSVKEYDQIWNDLRAAGHQNPQGLIHHAGAPTDKGVKVVDVWENADKFNEFGQALMPILNKHGVKEPKPVILPLHYEYNNAKSAVL</sequence>
<reference evidence="1" key="1">
    <citation type="submission" date="2024-07" db="EMBL/GenBank/DDBJ databases">
        <authorList>
            <person name="Biller S.J."/>
        </authorList>
    </citation>
    <scope>NUCLEOTIDE SEQUENCE</scope>
    <source>
        <strain evidence="1">WC2416</strain>
    </source>
</reference>
<protein>
    <recommendedName>
        <fullName evidence="2">ABM domain-containing protein</fullName>
    </recommendedName>
</protein>
<organism evidence="1">
    <name type="scientific">Flavobacterium sp. WC2416</name>
    <dbReference type="NCBI Taxonomy" id="3234141"/>
    <lineage>
        <taxon>Bacteria</taxon>
        <taxon>Pseudomonadati</taxon>
        <taxon>Bacteroidota</taxon>
        <taxon>Flavobacteriia</taxon>
        <taxon>Flavobacteriales</taxon>
        <taxon>Flavobacteriaceae</taxon>
        <taxon>Flavobacterium</taxon>
    </lineage>
</organism>
<dbReference type="RefSeq" id="WP_367770478.1">
    <property type="nucleotide sequence ID" value="NZ_CP165626.1"/>
</dbReference>
<evidence type="ECO:0000313" key="1">
    <source>
        <dbReference type="EMBL" id="XDU97312.1"/>
    </source>
</evidence>
<dbReference type="EMBL" id="CP165626">
    <property type="protein sequence ID" value="XDU97312.1"/>
    <property type="molecule type" value="Genomic_DNA"/>
</dbReference>